<gene>
    <name evidence="1" type="ORF">L195_g014859</name>
</gene>
<dbReference type="Proteomes" id="UP000236291">
    <property type="component" value="Unassembled WGS sequence"/>
</dbReference>
<accession>A0A2K3PS36</accession>
<protein>
    <submittedName>
        <fullName evidence="1">Uncharacterized protein</fullName>
    </submittedName>
</protein>
<evidence type="ECO:0000313" key="2">
    <source>
        <dbReference type="Proteomes" id="UP000236291"/>
    </source>
</evidence>
<name>A0A2K3PS36_TRIPR</name>
<sequence length="45" mass="5227">MYFCTQHPASIYEFIRDFGSNYGAVAANNGWRFEMGGMFDLILER</sequence>
<organism evidence="1 2">
    <name type="scientific">Trifolium pratense</name>
    <name type="common">Red clover</name>
    <dbReference type="NCBI Taxonomy" id="57577"/>
    <lineage>
        <taxon>Eukaryota</taxon>
        <taxon>Viridiplantae</taxon>
        <taxon>Streptophyta</taxon>
        <taxon>Embryophyta</taxon>
        <taxon>Tracheophyta</taxon>
        <taxon>Spermatophyta</taxon>
        <taxon>Magnoliopsida</taxon>
        <taxon>eudicotyledons</taxon>
        <taxon>Gunneridae</taxon>
        <taxon>Pentapetalae</taxon>
        <taxon>rosids</taxon>
        <taxon>fabids</taxon>
        <taxon>Fabales</taxon>
        <taxon>Fabaceae</taxon>
        <taxon>Papilionoideae</taxon>
        <taxon>50 kb inversion clade</taxon>
        <taxon>NPAAA clade</taxon>
        <taxon>Hologalegina</taxon>
        <taxon>IRL clade</taxon>
        <taxon>Trifolieae</taxon>
        <taxon>Trifolium</taxon>
    </lineage>
</organism>
<comment type="caution">
    <text evidence="1">The sequence shown here is derived from an EMBL/GenBank/DDBJ whole genome shotgun (WGS) entry which is preliminary data.</text>
</comment>
<proteinExistence type="predicted"/>
<dbReference type="AlphaFoldDB" id="A0A2K3PS36"/>
<evidence type="ECO:0000313" key="1">
    <source>
        <dbReference type="EMBL" id="PNY18102.1"/>
    </source>
</evidence>
<dbReference type="EMBL" id="ASHM01009955">
    <property type="protein sequence ID" value="PNY18102.1"/>
    <property type="molecule type" value="Genomic_DNA"/>
</dbReference>
<reference evidence="1 2" key="1">
    <citation type="journal article" date="2014" name="Am. J. Bot.">
        <title>Genome assembly and annotation for red clover (Trifolium pratense; Fabaceae).</title>
        <authorList>
            <person name="Istvanek J."/>
            <person name="Jaros M."/>
            <person name="Krenek A."/>
            <person name="Repkova J."/>
        </authorList>
    </citation>
    <scope>NUCLEOTIDE SEQUENCE [LARGE SCALE GENOMIC DNA]</scope>
    <source>
        <strain evidence="2">cv. Tatra</strain>
        <tissue evidence="1">Young leaves</tissue>
    </source>
</reference>
<reference evidence="1 2" key="2">
    <citation type="journal article" date="2017" name="Front. Plant Sci.">
        <title>Gene Classification and Mining of Molecular Markers Useful in Red Clover (Trifolium pratense) Breeding.</title>
        <authorList>
            <person name="Istvanek J."/>
            <person name="Dluhosova J."/>
            <person name="Dluhos P."/>
            <person name="Patkova L."/>
            <person name="Nedelnik J."/>
            <person name="Repkova J."/>
        </authorList>
    </citation>
    <scope>NUCLEOTIDE SEQUENCE [LARGE SCALE GENOMIC DNA]</scope>
    <source>
        <strain evidence="2">cv. Tatra</strain>
        <tissue evidence="1">Young leaves</tissue>
    </source>
</reference>